<proteinExistence type="predicted"/>
<dbReference type="AlphaFoldDB" id="A0A382YJH1"/>
<sequence>MNKKDGKSVLLGSRNKKGFFTAEVHDDEYKVNNLIAKVCPVKIIHINKLSI</sequence>
<protein>
    <submittedName>
        <fullName evidence="1">Uncharacterized protein</fullName>
    </submittedName>
</protein>
<gene>
    <name evidence="1" type="ORF">METZ01_LOCUS436291</name>
</gene>
<organism evidence="1">
    <name type="scientific">marine metagenome</name>
    <dbReference type="NCBI Taxonomy" id="408172"/>
    <lineage>
        <taxon>unclassified sequences</taxon>
        <taxon>metagenomes</taxon>
        <taxon>ecological metagenomes</taxon>
    </lineage>
</organism>
<evidence type="ECO:0000313" key="1">
    <source>
        <dbReference type="EMBL" id="SVD83437.1"/>
    </source>
</evidence>
<name>A0A382YJH1_9ZZZZ</name>
<dbReference type="Gene3D" id="3.30.70.20">
    <property type="match status" value="1"/>
</dbReference>
<accession>A0A382YJH1</accession>
<reference evidence="1" key="1">
    <citation type="submission" date="2018-05" db="EMBL/GenBank/DDBJ databases">
        <authorList>
            <person name="Lanie J.A."/>
            <person name="Ng W.-L."/>
            <person name="Kazmierczak K.M."/>
            <person name="Andrzejewski T.M."/>
            <person name="Davidsen T.M."/>
            <person name="Wayne K.J."/>
            <person name="Tettelin H."/>
            <person name="Glass J.I."/>
            <person name="Rusch D."/>
            <person name="Podicherti R."/>
            <person name="Tsui H.-C.T."/>
            <person name="Winkler M.E."/>
        </authorList>
    </citation>
    <scope>NUCLEOTIDE SEQUENCE</scope>
</reference>
<dbReference type="EMBL" id="UINC01176353">
    <property type="protein sequence ID" value="SVD83437.1"/>
    <property type="molecule type" value="Genomic_DNA"/>
</dbReference>